<dbReference type="RefSeq" id="WP_307201131.1">
    <property type="nucleotide sequence ID" value="NZ_JAUTAN010000001.1"/>
</dbReference>
<gene>
    <name evidence="4" type="ORF">QE405_002447</name>
</gene>
<evidence type="ECO:0000256" key="2">
    <source>
        <dbReference type="SAM" id="SignalP"/>
    </source>
</evidence>
<evidence type="ECO:0000259" key="3">
    <source>
        <dbReference type="Pfam" id="PF09992"/>
    </source>
</evidence>
<comment type="caution">
    <text evidence="4">The sequence shown here is derived from an EMBL/GenBank/DDBJ whole genome shotgun (WGS) entry which is preliminary data.</text>
</comment>
<feature type="region of interest" description="Disordered" evidence="1">
    <location>
        <begin position="35"/>
        <end position="71"/>
    </location>
</feature>
<evidence type="ECO:0000313" key="4">
    <source>
        <dbReference type="EMBL" id="MDQ1105163.1"/>
    </source>
</evidence>
<dbReference type="InterPro" id="IPR018711">
    <property type="entry name" value="NAGPA"/>
</dbReference>
<sequence length="414" mass="42641">MSLRRSAAAGVGSLLLLLGAAAPSPAATDVPITWTVTAGPSTTDDGSSDTEDPSVVPVPPTARPGERARTAATHPLRTGDTVRLATGVYLKTFSEVDERGGYVGKLVAIDLGGSTKVRPDHAWSGQVATRATLDRLVGPNAVAAINGDFFDIDTTGAPRGFGISRSAGVLNGRESGWNYAVWMTRGGSVGLGQLDLQARLVEFPGLAVSAWNSGAVAADSVGVYSSAWGTSIDARPVTAGASDVRTVVVRDGRVVLNSSAPVRTVPRGGYVLVARGTAATQAAQMPYGTLVTPRVAVPGNVAFAVGASGPLVRDGQVANRSDTTLAPRTVVAYDRDTHRLLLFVVDGRSERSRGITHLEAAEIALWLGADEALNLDGGGSSTMLARVGGRMVTVNQPSDGSKRPVPNGIQVGYP</sequence>
<dbReference type="PANTHER" id="PTHR40446">
    <property type="entry name" value="N-ACETYLGLUCOSAMINE-1-PHOSPHODIESTER ALPHA-N-ACETYLGLUCOSAMINIDASE"/>
    <property type="match status" value="1"/>
</dbReference>
<protein>
    <submittedName>
        <fullName evidence="4">Exopolysaccharide biosynthesis protein</fullName>
    </submittedName>
</protein>
<feature type="domain" description="Phosphodiester glycosidase" evidence="3">
    <location>
        <begin position="247"/>
        <end position="411"/>
    </location>
</feature>
<accession>A0AAJ1U4T7</accession>
<evidence type="ECO:0000313" key="5">
    <source>
        <dbReference type="Proteomes" id="UP001239215"/>
    </source>
</evidence>
<organism evidence="4 5">
    <name type="scientific">Nocardioides zeae</name>
    <dbReference type="NCBI Taxonomy" id="1457234"/>
    <lineage>
        <taxon>Bacteria</taxon>
        <taxon>Bacillati</taxon>
        <taxon>Actinomycetota</taxon>
        <taxon>Actinomycetes</taxon>
        <taxon>Propionibacteriales</taxon>
        <taxon>Nocardioidaceae</taxon>
        <taxon>Nocardioides</taxon>
    </lineage>
</organism>
<feature type="region of interest" description="Disordered" evidence="1">
    <location>
        <begin position="394"/>
        <end position="414"/>
    </location>
</feature>
<keyword evidence="2" id="KW-0732">Signal</keyword>
<evidence type="ECO:0000256" key="1">
    <source>
        <dbReference type="SAM" id="MobiDB-lite"/>
    </source>
</evidence>
<proteinExistence type="predicted"/>
<dbReference type="Proteomes" id="UP001239215">
    <property type="component" value="Unassembled WGS sequence"/>
</dbReference>
<dbReference type="AlphaFoldDB" id="A0AAJ1U4T7"/>
<reference evidence="4" key="1">
    <citation type="submission" date="2023-07" db="EMBL/GenBank/DDBJ databases">
        <title>Functional and genomic diversity of the sorghum phyllosphere microbiome.</title>
        <authorList>
            <person name="Shade A."/>
        </authorList>
    </citation>
    <scope>NUCLEOTIDE SEQUENCE</scope>
    <source>
        <strain evidence="4">SORGH_AS_1067</strain>
    </source>
</reference>
<feature type="chain" id="PRO_5042577459" evidence="2">
    <location>
        <begin position="27"/>
        <end position="414"/>
    </location>
</feature>
<dbReference type="PANTHER" id="PTHR40446:SF2">
    <property type="entry name" value="N-ACETYLGLUCOSAMINE-1-PHOSPHODIESTER ALPHA-N-ACETYLGLUCOSAMINIDASE"/>
    <property type="match status" value="1"/>
</dbReference>
<dbReference type="Pfam" id="PF09992">
    <property type="entry name" value="NAGPA"/>
    <property type="match status" value="1"/>
</dbReference>
<dbReference type="EMBL" id="JAUTAN010000001">
    <property type="protein sequence ID" value="MDQ1105163.1"/>
    <property type="molecule type" value="Genomic_DNA"/>
</dbReference>
<name>A0AAJ1U4T7_9ACTN</name>
<feature type="signal peptide" evidence="2">
    <location>
        <begin position="1"/>
        <end position="26"/>
    </location>
</feature>